<keyword evidence="2" id="KW-1185">Reference proteome</keyword>
<dbReference type="AlphaFoldDB" id="A0A8X6JYK0"/>
<accession>A0A8X6JYK0</accession>
<protein>
    <submittedName>
        <fullName evidence="1">A disintegrin and metalloproteinase with thrombospondin motifs 5</fullName>
    </submittedName>
</protein>
<dbReference type="EMBL" id="BMAW01044609">
    <property type="protein sequence ID" value="GFS45629.1"/>
    <property type="molecule type" value="Genomic_DNA"/>
</dbReference>
<reference evidence="1" key="1">
    <citation type="submission" date="2020-08" db="EMBL/GenBank/DDBJ databases">
        <title>Multicomponent nature underlies the extraordinary mechanical properties of spider dragline silk.</title>
        <authorList>
            <person name="Kono N."/>
            <person name="Nakamura H."/>
            <person name="Mori M."/>
            <person name="Yoshida Y."/>
            <person name="Ohtoshi R."/>
            <person name="Malay A.D."/>
            <person name="Moran D.A.P."/>
            <person name="Tomita M."/>
            <person name="Numata K."/>
            <person name="Arakawa K."/>
        </authorList>
    </citation>
    <scope>NUCLEOTIDE SEQUENCE</scope>
</reference>
<name>A0A8X6JYK0_NEPPI</name>
<proteinExistence type="predicted"/>
<evidence type="ECO:0000313" key="1">
    <source>
        <dbReference type="EMBL" id="GFS45629.1"/>
    </source>
</evidence>
<sequence length="193" mass="22736">MPKGFYKGKTLFPSRSLSPRSSHQHLFSSPVSFPCYRLLYVTLFIGSFKMETRTGNSMVRRTILFYLNLLILLVDSKSTYSHLPLHKRMDPSLLKLTFHVESYEKVPHYEVVHVRTLSKRSADDSEVRRVHLSAFGRDMHLQLQRNDDFDDRLKTMKMYLAESTNNGIQYKEMPAEVRFLWYFLRKITAYAVS</sequence>
<organism evidence="1 2">
    <name type="scientific">Nephila pilipes</name>
    <name type="common">Giant wood spider</name>
    <name type="synonym">Nephila maculata</name>
    <dbReference type="NCBI Taxonomy" id="299642"/>
    <lineage>
        <taxon>Eukaryota</taxon>
        <taxon>Metazoa</taxon>
        <taxon>Ecdysozoa</taxon>
        <taxon>Arthropoda</taxon>
        <taxon>Chelicerata</taxon>
        <taxon>Arachnida</taxon>
        <taxon>Araneae</taxon>
        <taxon>Araneomorphae</taxon>
        <taxon>Entelegynae</taxon>
        <taxon>Araneoidea</taxon>
        <taxon>Nephilidae</taxon>
        <taxon>Nephila</taxon>
    </lineage>
</organism>
<dbReference type="OrthoDB" id="6436590at2759"/>
<gene>
    <name evidence="1" type="primary">ADAMTS5</name>
    <name evidence="1" type="ORF">NPIL_465571</name>
</gene>
<comment type="caution">
    <text evidence="1">The sequence shown here is derived from an EMBL/GenBank/DDBJ whole genome shotgun (WGS) entry which is preliminary data.</text>
</comment>
<dbReference type="Proteomes" id="UP000887013">
    <property type="component" value="Unassembled WGS sequence"/>
</dbReference>
<evidence type="ECO:0000313" key="2">
    <source>
        <dbReference type="Proteomes" id="UP000887013"/>
    </source>
</evidence>